<gene>
    <name evidence="1" type="ORF">CVT26_001460</name>
</gene>
<dbReference type="EMBL" id="NHYE01005226">
    <property type="protein sequence ID" value="PPQ75810.1"/>
    <property type="molecule type" value="Genomic_DNA"/>
</dbReference>
<organism evidence="1 2">
    <name type="scientific">Gymnopilus dilepis</name>
    <dbReference type="NCBI Taxonomy" id="231916"/>
    <lineage>
        <taxon>Eukaryota</taxon>
        <taxon>Fungi</taxon>
        <taxon>Dikarya</taxon>
        <taxon>Basidiomycota</taxon>
        <taxon>Agaricomycotina</taxon>
        <taxon>Agaricomycetes</taxon>
        <taxon>Agaricomycetidae</taxon>
        <taxon>Agaricales</taxon>
        <taxon>Agaricineae</taxon>
        <taxon>Hymenogastraceae</taxon>
        <taxon>Gymnopilus</taxon>
    </lineage>
</organism>
<accession>A0A409WBF9</accession>
<sequence>MCAPVTVPAKAANPTAHSTCFALGLAKMSPATEAESVHRPVYPACAGSWPEPPPEMTAVRRGVGVHVGEVVMGSEEGDEGEVVGLAEEVEEAVIVWEAEGAE</sequence>
<dbReference type="Proteomes" id="UP000284706">
    <property type="component" value="Unassembled WGS sequence"/>
</dbReference>
<keyword evidence="2" id="KW-1185">Reference proteome</keyword>
<protein>
    <submittedName>
        <fullName evidence="1">Uncharacterized protein</fullName>
    </submittedName>
</protein>
<evidence type="ECO:0000313" key="2">
    <source>
        <dbReference type="Proteomes" id="UP000284706"/>
    </source>
</evidence>
<proteinExistence type="predicted"/>
<evidence type="ECO:0000313" key="1">
    <source>
        <dbReference type="EMBL" id="PPQ75810.1"/>
    </source>
</evidence>
<dbReference type="InParanoid" id="A0A409WBF9"/>
<comment type="caution">
    <text evidence="1">The sequence shown here is derived from an EMBL/GenBank/DDBJ whole genome shotgun (WGS) entry which is preliminary data.</text>
</comment>
<dbReference type="AlphaFoldDB" id="A0A409WBF9"/>
<name>A0A409WBF9_9AGAR</name>
<reference evidence="1 2" key="1">
    <citation type="journal article" date="2018" name="Evol. Lett.">
        <title>Horizontal gene cluster transfer increased hallucinogenic mushroom diversity.</title>
        <authorList>
            <person name="Reynolds H.T."/>
            <person name="Vijayakumar V."/>
            <person name="Gluck-Thaler E."/>
            <person name="Korotkin H.B."/>
            <person name="Matheny P.B."/>
            <person name="Slot J.C."/>
        </authorList>
    </citation>
    <scope>NUCLEOTIDE SEQUENCE [LARGE SCALE GENOMIC DNA]</scope>
    <source>
        <strain evidence="1 2">SRW20</strain>
    </source>
</reference>